<dbReference type="EC" id="4.4.1.13" evidence="2"/>
<organism evidence="7 8">
    <name type="scientific">Desulfomonile tiedjei (strain ATCC 49306 / DSM 6799 / DCB-1)</name>
    <dbReference type="NCBI Taxonomy" id="706587"/>
    <lineage>
        <taxon>Bacteria</taxon>
        <taxon>Pseudomonadati</taxon>
        <taxon>Thermodesulfobacteriota</taxon>
        <taxon>Desulfomonilia</taxon>
        <taxon>Desulfomonilales</taxon>
        <taxon>Desulfomonilaceae</taxon>
        <taxon>Desulfomonile</taxon>
    </lineage>
</organism>
<accession>I4C717</accession>
<keyword evidence="3" id="KW-0663">Pyridoxal phosphate</keyword>
<dbReference type="GO" id="GO:0047804">
    <property type="term" value="F:cysteine-S-conjugate beta-lyase activity"/>
    <property type="evidence" value="ECO:0007669"/>
    <property type="project" value="UniProtKB-EC"/>
</dbReference>
<keyword evidence="4" id="KW-0456">Lyase</keyword>
<dbReference type="InterPro" id="IPR051798">
    <property type="entry name" value="Class-II_PLP-Dep_Aminotrans"/>
</dbReference>
<name>I4C717_DESTA</name>
<dbReference type="PANTHER" id="PTHR43525">
    <property type="entry name" value="PROTEIN MALY"/>
    <property type="match status" value="1"/>
</dbReference>
<sequence>MSGASHPIQNLMKRNSHYDFDTPAQRIGTSSDKWAMYEQRGILPFWLADMDFKSAPEIVTALHERIEHGIFGYTSASSELVRVILEMLDRSYGWKVEPDWLVWLPGLVSGINVACRAVGEDGDDVITLIPVYPPFLSAPQRSRRNLIKVLLVHEDNRWQIDFDLLEQTVSTRSRLFLLCNPHNPVGRCYTRDELLTLAEFCMRHGMIICSDEIHCGLVLDKDKHHIPTATLSPEIADRTITLMAASKTFNIPGLGCGFAIIPNDKLRRAFRAAMAGIVPPVNLLGYTATLAAYRDAADWHAALLDYLRSNRELVERRIQEIHGLSMSHVEATYLAWVDTRGTGIKNAVKFFEKANVGLGNGAGFGYPGFLRMTFGCPRAMLEEGLTRMQKALEEAEKPFW</sequence>
<reference evidence="8" key="1">
    <citation type="submission" date="2012-06" db="EMBL/GenBank/DDBJ databases">
        <title>Complete sequence of chromosome of Desulfomonile tiedjei DSM 6799.</title>
        <authorList>
            <person name="Lucas S."/>
            <person name="Copeland A."/>
            <person name="Lapidus A."/>
            <person name="Glavina del Rio T."/>
            <person name="Dalin E."/>
            <person name="Tice H."/>
            <person name="Bruce D."/>
            <person name="Goodwin L."/>
            <person name="Pitluck S."/>
            <person name="Peters L."/>
            <person name="Ovchinnikova G."/>
            <person name="Zeytun A."/>
            <person name="Lu M."/>
            <person name="Kyrpides N."/>
            <person name="Mavromatis K."/>
            <person name="Ivanova N."/>
            <person name="Brettin T."/>
            <person name="Detter J.C."/>
            <person name="Han C."/>
            <person name="Larimer F."/>
            <person name="Land M."/>
            <person name="Hauser L."/>
            <person name="Markowitz V."/>
            <person name="Cheng J.-F."/>
            <person name="Hugenholtz P."/>
            <person name="Woyke T."/>
            <person name="Wu D."/>
            <person name="Spring S."/>
            <person name="Schroeder M."/>
            <person name="Brambilla E."/>
            <person name="Klenk H.-P."/>
            <person name="Eisen J.A."/>
        </authorList>
    </citation>
    <scope>NUCLEOTIDE SEQUENCE [LARGE SCALE GENOMIC DNA]</scope>
    <source>
        <strain evidence="8">ATCC 49306 / DSM 6799 / DCB-1</strain>
    </source>
</reference>
<dbReference type="KEGG" id="dti:Desti_2679"/>
<dbReference type="InterPro" id="IPR015421">
    <property type="entry name" value="PyrdxlP-dep_Trfase_major"/>
</dbReference>
<dbReference type="GO" id="GO:0030170">
    <property type="term" value="F:pyridoxal phosphate binding"/>
    <property type="evidence" value="ECO:0007669"/>
    <property type="project" value="InterPro"/>
</dbReference>
<dbReference type="AlphaFoldDB" id="I4C717"/>
<evidence type="ECO:0000256" key="1">
    <source>
        <dbReference type="ARBA" id="ARBA00001933"/>
    </source>
</evidence>
<evidence type="ECO:0000259" key="6">
    <source>
        <dbReference type="Pfam" id="PF00155"/>
    </source>
</evidence>
<gene>
    <name evidence="7" type="ordered locus">Desti_2679</name>
</gene>
<dbReference type="InterPro" id="IPR027619">
    <property type="entry name" value="C-S_lyase_PatB-like"/>
</dbReference>
<dbReference type="eggNOG" id="COG1168">
    <property type="taxonomic scope" value="Bacteria"/>
</dbReference>
<dbReference type="EMBL" id="CP003360">
    <property type="protein sequence ID" value="AFM25358.1"/>
    <property type="molecule type" value="Genomic_DNA"/>
</dbReference>
<evidence type="ECO:0000256" key="3">
    <source>
        <dbReference type="ARBA" id="ARBA00022898"/>
    </source>
</evidence>
<dbReference type="InterPro" id="IPR015422">
    <property type="entry name" value="PyrdxlP-dep_Trfase_small"/>
</dbReference>
<protein>
    <recommendedName>
        <fullName evidence="2">cysteine-S-conjugate beta-lyase</fullName>
        <ecNumber evidence="2">4.4.1.13</ecNumber>
    </recommendedName>
</protein>
<dbReference type="Proteomes" id="UP000006055">
    <property type="component" value="Chromosome"/>
</dbReference>
<evidence type="ECO:0000256" key="4">
    <source>
        <dbReference type="ARBA" id="ARBA00023239"/>
    </source>
</evidence>
<dbReference type="InterPro" id="IPR015424">
    <property type="entry name" value="PyrdxlP-dep_Trfase"/>
</dbReference>
<comment type="cofactor">
    <cofactor evidence="1">
        <name>pyridoxal 5'-phosphate</name>
        <dbReference type="ChEBI" id="CHEBI:597326"/>
    </cofactor>
</comment>
<dbReference type="Pfam" id="PF00155">
    <property type="entry name" value="Aminotran_1_2"/>
    <property type="match status" value="1"/>
</dbReference>
<proteinExistence type="inferred from homology"/>
<dbReference type="CDD" id="cd00609">
    <property type="entry name" value="AAT_like"/>
    <property type="match status" value="1"/>
</dbReference>
<dbReference type="PANTHER" id="PTHR43525:SF1">
    <property type="entry name" value="PROTEIN MALY"/>
    <property type="match status" value="1"/>
</dbReference>
<dbReference type="STRING" id="706587.Desti_2679"/>
<feature type="domain" description="Aminotransferase class I/classII large" evidence="6">
    <location>
        <begin position="55"/>
        <end position="387"/>
    </location>
</feature>
<dbReference type="HOGENOM" id="CLU_017584_15_0_7"/>
<dbReference type="Gene3D" id="3.90.1150.10">
    <property type="entry name" value="Aspartate Aminotransferase, domain 1"/>
    <property type="match status" value="1"/>
</dbReference>
<comment type="similarity">
    <text evidence="5">Belongs to the class-II pyridoxal-phosphate-dependent aminotransferase family. MalY/PatB cystathionine beta-lyase subfamily.</text>
</comment>
<evidence type="ECO:0000256" key="5">
    <source>
        <dbReference type="ARBA" id="ARBA00037974"/>
    </source>
</evidence>
<evidence type="ECO:0000256" key="2">
    <source>
        <dbReference type="ARBA" id="ARBA00012224"/>
    </source>
</evidence>
<dbReference type="NCBIfam" id="TIGR04350">
    <property type="entry name" value="C_S_lyase_PatB"/>
    <property type="match status" value="1"/>
</dbReference>
<evidence type="ECO:0000313" key="7">
    <source>
        <dbReference type="EMBL" id="AFM25358.1"/>
    </source>
</evidence>
<evidence type="ECO:0000313" key="8">
    <source>
        <dbReference type="Proteomes" id="UP000006055"/>
    </source>
</evidence>
<keyword evidence="8" id="KW-1185">Reference proteome</keyword>
<dbReference type="RefSeq" id="WP_014810499.1">
    <property type="nucleotide sequence ID" value="NC_018025.1"/>
</dbReference>
<dbReference type="PATRIC" id="fig|706587.4.peg.3061"/>
<dbReference type="SUPFAM" id="SSF53383">
    <property type="entry name" value="PLP-dependent transferases"/>
    <property type="match status" value="1"/>
</dbReference>
<dbReference type="Gene3D" id="3.40.640.10">
    <property type="entry name" value="Type I PLP-dependent aspartate aminotransferase-like (Major domain)"/>
    <property type="match status" value="1"/>
</dbReference>
<dbReference type="InterPro" id="IPR004839">
    <property type="entry name" value="Aminotransferase_I/II_large"/>
</dbReference>